<evidence type="ECO:0000313" key="1">
    <source>
        <dbReference type="EMBL" id="KAG5958335.1"/>
    </source>
</evidence>
<accession>A0A9P7MM34</accession>
<gene>
    <name evidence="1" type="ORF">E4U56_005699</name>
</gene>
<dbReference type="Proteomes" id="UP000784919">
    <property type="component" value="Unassembled WGS sequence"/>
</dbReference>
<proteinExistence type="predicted"/>
<reference evidence="1" key="1">
    <citation type="journal article" date="2020" name="bioRxiv">
        <title>Whole genome comparisons of ergot fungi reveals the divergence and evolution of species within the genus Claviceps are the result of varying mechanisms driving genome evolution and host range expansion.</title>
        <authorList>
            <person name="Wyka S.A."/>
            <person name="Mondo S.J."/>
            <person name="Liu M."/>
            <person name="Dettman J."/>
            <person name="Nalam V."/>
            <person name="Broders K.D."/>
        </authorList>
    </citation>
    <scope>NUCLEOTIDE SEQUENCE</scope>
    <source>
        <strain evidence="1">CCC 1102</strain>
    </source>
</reference>
<protein>
    <submittedName>
        <fullName evidence="1">Uncharacterized protein</fullName>
    </submittedName>
</protein>
<evidence type="ECO:0000313" key="2">
    <source>
        <dbReference type="Proteomes" id="UP000784919"/>
    </source>
</evidence>
<organism evidence="1 2">
    <name type="scientific">Claviceps arundinis</name>
    <dbReference type="NCBI Taxonomy" id="1623583"/>
    <lineage>
        <taxon>Eukaryota</taxon>
        <taxon>Fungi</taxon>
        <taxon>Dikarya</taxon>
        <taxon>Ascomycota</taxon>
        <taxon>Pezizomycotina</taxon>
        <taxon>Sordariomycetes</taxon>
        <taxon>Hypocreomycetidae</taxon>
        <taxon>Hypocreales</taxon>
        <taxon>Clavicipitaceae</taxon>
        <taxon>Claviceps</taxon>
    </lineage>
</organism>
<sequence length="180" mass="19564">MGLPLVTVIRLAVVDGRLGFASAVDVHRATLPHGAGFCLGCQCSGSSSAPRSLHPICNGDRNERCGHETLGDLVQRSIAMPLCHGADLKDTFGMAPTTIACWVRTVITSSALTIDSTVHILSTETIQQNLTQTQADETASAADLKIKECRLPTVYLELKPRPKAHWQMSARRYRICIRLI</sequence>
<dbReference type="AlphaFoldDB" id="A0A9P7MM34"/>
<name>A0A9P7MM34_9HYPO</name>
<comment type="caution">
    <text evidence="1">The sequence shown here is derived from an EMBL/GenBank/DDBJ whole genome shotgun (WGS) entry which is preliminary data.</text>
</comment>
<dbReference type="EMBL" id="SRPS01000411">
    <property type="protein sequence ID" value="KAG5958335.1"/>
    <property type="molecule type" value="Genomic_DNA"/>
</dbReference>